<gene>
    <name evidence="1" type="ORF">CDPV99-029</name>
</gene>
<name>A0AAT9UR38_9POXV</name>
<accession>A0AAT9UR38</accession>
<proteinExistence type="predicted"/>
<evidence type="ECO:0000313" key="1">
    <source>
        <dbReference type="EMBL" id="WHV01145.1"/>
    </source>
</evidence>
<organism evidence="1">
    <name type="scientific">Condorpox virus</name>
    <dbReference type="NCBI Taxonomy" id="3049970"/>
    <lineage>
        <taxon>Viruses</taxon>
        <taxon>Varidnaviria</taxon>
        <taxon>Bamfordvirae</taxon>
        <taxon>Nucleocytoviricota</taxon>
        <taxon>Pokkesviricetes</taxon>
        <taxon>Chitovirales</taxon>
        <taxon>Poxviridae</taxon>
        <taxon>Chordopoxvirinae</taxon>
        <taxon>Avipoxvirus</taxon>
    </lineage>
</organism>
<dbReference type="EMBL" id="OQ865376">
    <property type="protein sequence ID" value="WHV01145.1"/>
    <property type="molecule type" value="Genomic_DNA"/>
</dbReference>
<protein>
    <submittedName>
        <fullName evidence="1">Uncharacterized protein</fullName>
    </submittedName>
</protein>
<sequence>MNIHNMHYTNYIMEIIDGKWLDYLDKNKVYKLVTLNGYYDLTAIYTLFEDDFQRIRYYDPYDDTIEEYRYSFAIYFLENEQKRVITLLDATKHECIDTVKEIHRSRVNAIYLAARCCVNN</sequence>
<reference evidence="1" key="1">
    <citation type="submission" date="2023-04" db="EMBL/GenBank/DDBJ databases">
        <title>Genomic characterization of avipoxvirus isolates from Andean condor (Vultur gryphus).</title>
        <authorList>
            <person name="Butt S.L."/>
            <person name="Do Nascimento G.M."/>
            <person name="Tripathy D.N."/>
            <person name="Diel D.G."/>
        </authorList>
    </citation>
    <scope>NUCLEOTIDE SEQUENCE</scope>
    <source>
        <strain evidence="1">CDPV99</strain>
    </source>
</reference>